<dbReference type="GO" id="GO:0046872">
    <property type="term" value="F:metal ion binding"/>
    <property type="evidence" value="ECO:0007669"/>
    <property type="project" value="UniProtKB-KW"/>
</dbReference>
<organism evidence="14 15">
    <name type="scientific">Candidatus Avidehalobacter gallistercoris</name>
    <dbReference type="NCBI Taxonomy" id="2840694"/>
    <lineage>
        <taxon>Bacteria</taxon>
        <taxon>Bacillati</taxon>
        <taxon>Bacillota</taxon>
        <taxon>Clostridia</taxon>
        <taxon>Eubacteriales</taxon>
        <taxon>Peptococcaceae</taxon>
        <taxon>Peptococcaceae incertae sedis</taxon>
        <taxon>Candidatus Avidehalobacter</taxon>
    </lineage>
</organism>
<dbReference type="GO" id="GO:0005524">
    <property type="term" value="F:ATP binding"/>
    <property type="evidence" value="ECO:0007669"/>
    <property type="project" value="UniProtKB-KW"/>
</dbReference>
<comment type="similarity">
    <text evidence="2 11">Belongs to the folylpolyglutamate synthase family.</text>
</comment>
<evidence type="ECO:0000259" key="12">
    <source>
        <dbReference type="Pfam" id="PF02875"/>
    </source>
</evidence>
<dbReference type="Pfam" id="PF02875">
    <property type="entry name" value="Mur_ligase_C"/>
    <property type="match status" value="1"/>
</dbReference>
<dbReference type="SUPFAM" id="SSF53244">
    <property type="entry name" value="MurD-like peptide ligases, peptide-binding domain"/>
    <property type="match status" value="1"/>
</dbReference>
<dbReference type="AlphaFoldDB" id="A0A9D1KZ11"/>
<name>A0A9D1KZ11_9FIRM</name>
<dbReference type="GO" id="GO:0004326">
    <property type="term" value="F:tetrahydrofolylpolyglutamate synthase activity"/>
    <property type="evidence" value="ECO:0007669"/>
    <property type="project" value="UniProtKB-EC"/>
</dbReference>
<dbReference type="GO" id="GO:0008841">
    <property type="term" value="F:dihydrofolate synthase activity"/>
    <property type="evidence" value="ECO:0007669"/>
    <property type="project" value="TreeGrafter"/>
</dbReference>
<comment type="catalytic activity">
    <reaction evidence="10">
        <text>(6S)-5,6,7,8-tetrahydrofolyl-(gamma-L-Glu)(n) + L-glutamate + ATP = (6S)-5,6,7,8-tetrahydrofolyl-(gamma-L-Glu)(n+1) + ADP + phosphate + H(+)</text>
        <dbReference type="Rhea" id="RHEA:10580"/>
        <dbReference type="Rhea" id="RHEA-COMP:14738"/>
        <dbReference type="Rhea" id="RHEA-COMP:14740"/>
        <dbReference type="ChEBI" id="CHEBI:15378"/>
        <dbReference type="ChEBI" id="CHEBI:29985"/>
        <dbReference type="ChEBI" id="CHEBI:30616"/>
        <dbReference type="ChEBI" id="CHEBI:43474"/>
        <dbReference type="ChEBI" id="CHEBI:141005"/>
        <dbReference type="ChEBI" id="CHEBI:456216"/>
        <dbReference type="EC" id="6.3.2.17"/>
    </reaction>
</comment>
<dbReference type="InterPro" id="IPR004101">
    <property type="entry name" value="Mur_ligase_C"/>
</dbReference>
<dbReference type="InterPro" id="IPR036565">
    <property type="entry name" value="Mur-like_cat_sf"/>
</dbReference>
<dbReference type="PIRSF" id="PIRSF001563">
    <property type="entry name" value="Folylpolyglu_synth"/>
    <property type="match status" value="1"/>
</dbReference>
<feature type="domain" description="Mur ligase central" evidence="13">
    <location>
        <begin position="54"/>
        <end position="283"/>
    </location>
</feature>
<dbReference type="PANTHER" id="PTHR11136:SF0">
    <property type="entry name" value="DIHYDROFOLATE SYNTHETASE-RELATED"/>
    <property type="match status" value="1"/>
</dbReference>
<evidence type="ECO:0000256" key="9">
    <source>
        <dbReference type="ARBA" id="ARBA00030592"/>
    </source>
</evidence>
<keyword evidence="6 11" id="KW-0547">Nucleotide-binding</keyword>
<keyword evidence="8" id="KW-0460">Magnesium</keyword>
<dbReference type="EMBL" id="DVMH01000033">
    <property type="protein sequence ID" value="HIU10904.1"/>
    <property type="molecule type" value="Genomic_DNA"/>
</dbReference>
<dbReference type="GO" id="GO:0005737">
    <property type="term" value="C:cytoplasm"/>
    <property type="evidence" value="ECO:0007669"/>
    <property type="project" value="TreeGrafter"/>
</dbReference>
<evidence type="ECO:0000256" key="5">
    <source>
        <dbReference type="ARBA" id="ARBA00022723"/>
    </source>
</evidence>
<keyword evidence="5" id="KW-0479">Metal-binding</keyword>
<dbReference type="Gene3D" id="3.90.190.20">
    <property type="entry name" value="Mur ligase, C-terminal domain"/>
    <property type="match status" value="1"/>
</dbReference>
<reference evidence="14" key="2">
    <citation type="journal article" date="2021" name="PeerJ">
        <title>Extensive microbial diversity within the chicken gut microbiome revealed by metagenomics and culture.</title>
        <authorList>
            <person name="Gilroy R."/>
            <person name="Ravi A."/>
            <person name="Getino M."/>
            <person name="Pursley I."/>
            <person name="Horton D.L."/>
            <person name="Alikhan N.F."/>
            <person name="Baker D."/>
            <person name="Gharbi K."/>
            <person name="Hall N."/>
            <person name="Watson M."/>
            <person name="Adriaenssens E.M."/>
            <person name="Foster-Nyarko E."/>
            <person name="Jarju S."/>
            <person name="Secka A."/>
            <person name="Antonio M."/>
            <person name="Oren A."/>
            <person name="Chaudhuri R.R."/>
            <person name="La Ragione R."/>
            <person name="Hildebrand F."/>
            <person name="Pallen M.J."/>
        </authorList>
    </citation>
    <scope>NUCLEOTIDE SEQUENCE</scope>
    <source>
        <strain evidence="14">2830</strain>
    </source>
</reference>
<evidence type="ECO:0000256" key="4">
    <source>
        <dbReference type="ARBA" id="ARBA00022598"/>
    </source>
</evidence>
<dbReference type="FunFam" id="3.40.1190.10:FF:000011">
    <property type="entry name" value="Folylpolyglutamate synthase/dihydrofolate synthase"/>
    <property type="match status" value="1"/>
</dbReference>
<protein>
    <recommendedName>
        <fullName evidence="3">tetrahydrofolate synthase</fullName>
        <ecNumber evidence="3">6.3.2.17</ecNumber>
    </recommendedName>
    <alternativeName>
        <fullName evidence="9">Tetrahydrofolylpolyglutamate synthase</fullName>
    </alternativeName>
</protein>
<evidence type="ECO:0000313" key="15">
    <source>
        <dbReference type="Proteomes" id="UP000824124"/>
    </source>
</evidence>
<proteinExistence type="inferred from homology"/>
<evidence type="ECO:0000256" key="1">
    <source>
        <dbReference type="ARBA" id="ARBA00001946"/>
    </source>
</evidence>
<evidence type="ECO:0000256" key="11">
    <source>
        <dbReference type="PIRNR" id="PIRNR001563"/>
    </source>
</evidence>
<comment type="cofactor">
    <cofactor evidence="1">
        <name>Mg(2+)</name>
        <dbReference type="ChEBI" id="CHEBI:18420"/>
    </cofactor>
</comment>
<evidence type="ECO:0000256" key="10">
    <source>
        <dbReference type="ARBA" id="ARBA00047493"/>
    </source>
</evidence>
<evidence type="ECO:0000256" key="8">
    <source>
        <dbReference type="ARBA" id="ARBA00022842"/>
    </source>
</evidence>
<keyword evidence="4 11" id="KW-0436">Ligase</keyword>
<dbReference type="Gene3D" id="3.40.1190.10">
    <property type="entry name" value="Mur-like, catalytic domain"/>
    <property type="match status" value="1"/>
</dbReference>
<dbReference type="SUPFAM" id="SSF53623">
    <property type="entry name" value="MurD-like peptide ligases, catalytic domain"/>
    <property type="match status" value="1"/>
</dbReference>
<dbReference type="InterPro" id="IPR018109">
    <property type="entry name" value="Folylpolyglutamate_synth_CS"/>
</dbReference>
<evidence type="ECO:0000256" key="7">
    <source>
        <dbReference type="ARBA" id="ARBA00022840"/>
    </source>
</evidence>
<dbReference type="NCBIfam" id="TIGR01499">
    <property type="entry name" value="folC"/>
    <property type="match status" value="1"/>
</dbReference>
<evidence type="ECO:0000256" key="3">
    <source>
        <dbReference type="ARBA" id="ARBA00013025"/>
    </source>
</evidence>
<dbReference type="Pfam" id="PF08245">
    <property type="entry name" value="Mur_ligase_M"/>
    <property type="match status" value="1"/>
</dbReference>
<feature type="domain" description="Mur ligase C-terminal" evidence="12">
    <location>
        <begin position="304"/>
        <end position="424"/>
    </location>
</feature>
<evidence type="ECO:0000259" key="13">
    <source>
        <dbReference type="Pfam" id="PF08245"/>
    </source>
</evidence>
<dbReference type="PANTHER" id="PTHR11136">
    <property type="entry name" value="FOLYLPOLYGLUTAMATE SYNTHASE-RELATED"/>
    <property type="match status" value="1"/>
</dbReference>
<dbReference type="PROSITE" id="PS01012">
    <property type="entry name" value="FOLYLPOLYGLU_SYNT_2"/>
    <property type="match status" value="1"/>
</dbReference>
<keyword evidence="7 11" id="KW-0067">ATP-binding</keyword>
<evidence type="ECO:0000256" key="6">
    <source>
        <dbReference type="ARBA" id="ARBA00022741"/>
    </source>
</evidence>
<dbReference type="InterPro" id="IPR013221">
    <property type="entry name" value="Mur_ligase_cen"/>
</dbReference>
<evidence type="ECO:0000256" key="2">
    <source>
        <dbReference type="ARBA" id="ARBA00008276"/>
    </source>
</evidence>
<dbReference type="InterPro" id="IPR001645">
    <property type="entry name" value="Folylpolyglutamate_synth"/>
</dbReference>
<dbReference type="Proteomes" id="UP000824124">
    <property type="component" value="Unassembled WGS sequence"/>
</dbReference>
<reference evidence="14" key="1">
    <citation type="submission" date="2020-10" db="EMBL/GenBank/DDBJ databases">
        <authorList>
            <person name="Gilroy R."/>
        </authorList>
    </citation>
    <scope>NUCLEOTIDE SEQUENCE</scope>
    <source>
        <strain evidence="14">2830</strain>
    </source>
</reference>
<gene>
    <name evidence="14" type="ORF">IAB00_06675</name>
</gene>
<accession>A0A9D1KZ11</accession>
<comment type="caution">
    <text evidence="14">The sequence shown here is derived from an EMBL/GenBank/DDBJ whole genome shotgun (WGS) entry which is preliminary data.</text>
</comment>
<dbReference type="InterPro" id="IPR036615">
    <property type="entry name" value="Mur_ligase_C_dom_sf"/>
</dbReference>
<evidence type="ECO:0000313" key="14">
    <source>
        <dbReference type="EMBL" id="HIU10904.1"/>
    </source>
</evidence>
<sequence length="442" mass="48465">MLNETEQERWEYAAALKFLEDCTKFGINLGLQRIERLLALMGNPERQGVKYLHIGGTNGKGSTAAMLASCLQAAGYKCGFFASPHLHSYRERYRINGENISRAELTARVKRLQPLLAQMQREGAEQPTEFEVSTALALQYFSEQQVDYAVIEVGLGGAIDSTNVIMPELSVITNVAMDHMDYLGHTPAEIARIKAGIIKPERPAFTASADADVLAVLSSQAQEVGAQLYQFGRDFTVTNASHTEKTQTFTFRDVRRSDEISGLTVSLLGEHQLVNAALAVAAARELGLPQDAIHSGLAAARWPGRLEVISREPLIVLDGAHNTAGMHALAKALKEYWPGRRIVAVLGMLADKERREALQHLLPLLDEAVICRVPSYRAGDWQTLGDVCRESGVKCRLVENVTAAVDTGRSLLRDDNHMLLVSGSLYMLADARAYLLGVEPDV</sequence>
<dbReference type="EC" id="6.3.2.17" evidence="3"/>